<keyword evidence="2" id="KW-0378">Hydrolase</keyword>
<sequence>MLRRGRQADRHGDDGRSAGASWRREEECGVMVNLDTARKLFRYDREAGKLYWKERGPEFQSDDAKRRTWNTRWAGKEAGSIRQGYRVCEVFGRPMKIHRIIWFLEKGCWPDVIDHIDGDGLNNRIDNLRDVSQAENMRNAARPNDNTSGRVGVSRLHRTDHWGDCWQAYINVRGKRIALGLFKSFEHACLAREDAERQYGYHANHGRAAA</sequence>
<comment type="caution">
    <text evidence="2">The sequence shown here is derived from an EMBL/GenBank/DDBJ whole genome shotgun (WGS) entry which is preliminary data.</text>
</comment>
<name>A0A432VA29_9HYPH</name>
<dbReference type="InterPro" id="IPR016177">
    <property type="entry name" value="DNA-bd_dom_sf"/>
</dbReference>
<accession>A0A432VA29</accession>
<dbReference type="GO" id="GO:0004519">
    <property type="term" value="F:endonuclease activity"/>
    <property type="evidence" value="ECO:0007669"/>
    <property type="project" value="UniProtKB-KW"/>
</dbReference>
<keyword evidence="3" id="KW-1185">Reference proteome</keyword>
<dbReference type="Gene3D" id="3.90.75.20">
    <property type="match status" value="1"/>
</dbReference>
<proteinExistence type="predicted"/>
<dbReference type="SUPFAM" id="SSF54171">
    <property type="entry name" value="DNA-binding domain"/>
    <property type="match status" value="1"/>
</dbReference>
<gene>
    <name evidence="2" type="ORF">EET67_05285</name>
</gene>
<reference evidence="2 3" key="1">
    <citation type="submission" date="2018-11" db="EMBL/GenBank/DDBJ databases">
        <title>Pseudaminobacter arsenicus sp. nov., an arsenic-resistant bacterium isolated from arsenic-rich aquifers.</title>
        <authorList>
            <person name="Mu Y."/>
        </authorList>
    </citation>
    <scope>NUCLEOTIDE SEQUENCE [LARGE SCALE GENOMIC DNA]</scope>
    <source>
        <strain evidence="2 3">CB3</strain>
    </source>
</reference>
<dbReference type="GO" id="GO:0003677">
    <property type="term" value="F:DNA binding"/>
    <property type="evidence" value="ECO:0007669"/>
    <property type="project" value="InterPro"/>
</dbReference>
<dbReference type="OrthoDB" id="388551at2"/>
<dbReference type="InterPro" id="IPR044925">
    <property type="entry name" value="His-Me_finger_sf"/>
</dbReference>
<dbReference type="Proteomes" id="UP000281647">
    <property type="component" value="Unassembled WGS sequence"/>
</dbReference>
<dbReference type="AlphaFoldDB" id="A0A432VA29"/>
<evidence type="ECO:0000259" key="1">
    <source>
        <dbReference type="Pfam" id="PF13392"/>
    </source>
</evidence>
<organism evidence="2 3">
    <name type="scientific">Borborobacter arsenicus</name>
    <dbReference type="NCBI Taxonomy" id="1851146"/>
    <lineage>
        <taxon>Bacteria</taxon>
        <taxon>Pseudomonadati</taxon>
        <taxon>Pseudomonadota</taxon>
        <taxon>Alphaproteobacteria</taxon>
        <taxon>Hyphomicrobiales</taxon>
        <taxon>Phyllobacteriaceae</taxon>
        <taxon>Borborobacter</taxon>
    </lineage>
</organism>
<dbReference type="Pfam" id="PF13392">
    <property type="entry name" value="HNH_3"/>
    <property type="match status" value="1"/>
</dbReference>
<keyword evidence="2" id="KW-0255">Endonuclease</keyword>
<protein>
    <submittedName>
        <fullName evidence="2">HNH endonuclease</fullName>
    </submittedName>
</protein>
<evidence type="ECO:0000313" key="3">
    <source>
        <dbReference type="Proteomes" id="UP000281647"/>
    </source>
</evidence>
<dbReference type="EMBL" id="RKST01000003">
    <property type="protein sequence ID" value="RUM99051.1"/>
    <property type="molecule type" value="Genomic_DNA"/>
</dbReference>
<feature type="domain" description="HNH nuclease" evidence="1">
    <location>
        <begin position="97"/>
        <end position="138"/>
    </location>
</feature>
<dbReference type="InterPro" id="IPR003615">
    <property type="entry name" value="HNH_nuc"/>
</dbReference>
<keyword evidence="2" id="KW-0540">Nuclease</keyword>
<evidence type="ECO:0000313" key="2">
    <source>
        <dbReference type="EMBL" id="RUM99051.1"/>
    </source>
</evidence>
<dbReference type="SUPFAM" id="SSF54060">
    <property type="entry name" value="His-Me finger endonucleases"/>
    <property type="match status" value="1"/>
</dbReference>